<dbReference type="Gene3D" id="3.40.50.720">
    <property type="entry name" value="NAD(P)-binding Rossmann-like Domain"/>
    <property type="match status" value="1"/>
</dbReference>
<comment type="caution">
    <text evidence="3">The sequence shown here is derived from an EMBL/GenBank/DDBJ whole genome shotgun (WGS) entry which is preliminary data.</text>
</comment>
<gene>
    <name evidence="3" type="ORF">PENNAL_c0011G07450</name>
</gene>
<reference evidence="4" key="1">
    <citation type="journal article" date="2017" name="Nat. Microbiol.">
        <title>Global analysis of biosynthetic gene clusters reveals vast potential of secondary metabolite production in Penicillium species.</title>
        <authorList>
            <person name="Nielsen J.C."/>
            <person name="Grijseels S."/>
            <person name="Prigent S."/>
            <person name="Ji B."/>
            <person name="Dainat J."/>
            <person name="Nielsen K.F."/>
            <person name="Frisvad J.C."/>
            <person name="Workman M."/>
            <person name="Nielsen J."/>
        </authorList>
    </citation>
    <scope>NUCLEOTIDE SEQUENCE [LARGE SCALE GENOMIC DNA]</scope>
    <source>
        <strain evidence="4">IBT 13039</strain>
    </source>
</reference>
<evidence type="ECO:0000313" key="3">
    <source>
        <dbReference type="EMBL" id="OQE90685.1"/>
    </source>
</evidence>
<sequence>MAPLSGKVAIVTVVVKYNRESAAADEVVQSIGANRALAVKPMSALWPALISIQFLKSFDTVTEEDYDAQFKLNVKGAFSWCRAVEKATRTLCKALGLNGITVNTIAPGATATDLLLVGKSEEVLSGIAALSPFNRLGTHNDIASLVAFLASEQSGWVSGQAIRVNGGTMV</sequence>
<keyword evidence="2" id="KW-0560">Oxidoreductase</keyword>
<organism evidence="3 4">
    <name type="scientific">Penicillium nalgiovense</name>
    <dbReference type="NCBI Taxonomy" id="60175"/>
    <lineage>
        <taxon>Eukaryota</taxon>
        <taxon>Fungi</taxon>
        <taxon>Dikarya</taxon>
        <taxon>Ascomycota</taxon>
        <taxon>Pezizomycotina</taxon>
        <taxon>Eurotiomycetes</taxon>
        <taxon>Eurotiomycetidae</taxon>
        <taxon>Eurotiales</taxon>
        <taxon>Aspergillaceae</taxon>
        <taxon>Penicillium</taxon>
    </lineage>
</organism>
<name>A0A1V6YT77_PENNA</name>
<dbReference type="InterPro" id="IPR002347">
    <property type="entry name" value="SDR_fam"/>
</dbReference>
<dbReference type="InterPro" id="IPR036291">
    <property type="entry name" value="NAD(P)-bd_dom_sf"/>
</dbReference>
<dbReference type="PANTHER" id="PTHR48107:SF7">
    <property type="entry name" value="RE15974P"/>
    <property type="match status" value="1"/>
</dbReference>
<dbReference type="SUPFAM" id="SSF51735">
    <property type="entry name" value="NAD(P)-binding Rossmann-fold domains"/>
    <property type="match status" value="1"/>
</dbReference>
<dbReference type="STRING" id="60175.A0A1V6YT77"/>
<evidence type="ECO:0000313" key="4">
    <source>
        <dbReference type="Proteomes" id="UP000191691"/>
    </source>
</evidence>
<dbReference type="PANTHER" id="PTHR48107">
    <property type="entry name" value="NADPH-DEPENDENT ALDEHYDE REDUCTASE-LIKE PROTEIN, CHLOROPLASTIC-RELATED"/>
    <property type="match status" value="1"/>
</dbReference>
<evidence type="ECO:0008006" key="5">
    <source>
        <dbReference type="Google" id="ProtNLM"/>
    </source>
</evidence>
<dbReference type="PRINTS" id="PR00081">
    <property type="entry name" value="GDHRDH"/>
</dbReference>
<accession>A0A1V6YT77</accession>
<dbReference type="Pfam" id="PF13561">
    <property type="entry name" value="adh_short_C2"/>
    <property type="match status" value="1"/>
</dbReference>
<protein>
    <recommendedName>
        <fullName evidence="5">Ketoreductase (KR) domain-containing protein</fullName>
    </recommendedName>
</protein>
<dbReference type="EMBL" id="MOOB01000011">
    <property type="protein sequence ID" value="OQE90685.1"/>
    <property type="molecule type" value="Genomic_DNA"/>
</dbReference>
<evidence type="ECO:0000256" key="2">
    <source>
        <dbReference type="ARBA" id="ARBA00023002"/>
    </source>
</evidence>
<dbReference type="OMA" id="WERIIPM"/>
<keyword evidence="4" id="KW-1185">Reference proteome</keyword>
<comment type="similarity">
    <text evidence="1">Belongs to the short-chain dehydrogenases/reductases (SDR) family.</text>
</comment>
<dbReference type="AlphaFoldDB" id="A0A1V6YT77"/>
<dbReference type="Proteomes" id="UP000191691">
    <property type="component" value="Unassembled WGS sequence"/>
</dbReference>
<proteinExistence type="inferred from homology"/>
<dbReference type="GO" id="GO:0016614">
    <property type="term" value="F:oxidoreductase activity, acting on CH-OH group of donors"/>
    <property type="evidence" value="ECO:0007669"/>
    <property type="project" value="UniProtKB-ARBA"/>
</dbReference>
<evidence type="ECO:0000256" key="1">
    <source>
        <dbReference type="ARBA" id="ARBA00006484"/>
    </source>
</evidence>